<dbReference type="SUPFAM" id="SSF47144">
    <property type="entry name" value="HSC20 (HSCB), C-terminal oligomerisation domain"/>
    <property type="match status" value="1"/>
</dbReference>
<evidence type="ECO:0000256" key="1">
    <source>
        <dbReference type="ARBA" id="ARBA00010476"/>
    </source>
</evidence>
<sequence>MAMFRSLYVVSGHLARSRVKAIQNPHCCVLKTFPGSSAMVGRRMGPLVPPTRGVSSQRERAEDIHCWKCQRSLNQTEVHCAQCDHIQPPPTTLDYFGVLNGPRDYALDTKVLKQRFLQYQGRVHPDRYNQLSSNELEFAERQSSWINEAYKTLLDPLSRAEYLLRIQGMEIEEGESSEDPEMLMEIMEVMEEIEQVKEERELDSLSQANQERLSSMEKALAEAFAQSSLEEAKDLTIRFRYYRKIQDAIREWAPGKPVHFVH</sequence>
<dbReference type="SMART" id="SM00271">
    <property type="entry name" value="DnaJ"/>
    <property type="match status" value="1"/>
</dbReference>
<dbReference type="Gene3D" id="1.20.1280.20">
    <property type="entry name" value="HscB, C-terminal domain"/>
    <property type="match status" value="1"/>
</dbReference>
<name>A0A4P9Y7Q2_9FUNG</name>
<organism evidence="4 5">
    <name type="scientific">Piptocephalis cylindrospora</name>
    <dbReference type="NCBI Taxonomy" id="1907219"/>
    <lineage>
        <taxon>Eukaryota</taxon>
        <taxon>Fungi</taxon>
        <taxon>Fungi incertae sedis</taxon>
        <taxon>Zoopagomycota</taxon>
        <taxon>Zoopagomycotina</taxon>
        <taxon>Zoopagomycetes</taxon>
        <taxon>Zoopagales</taxon>
        <taxon>Piptocephalidaceae</taxon>
        <taxon>Piptocephalis</taxon>
    </lineage>
</organism>
<dbReference type="PROSITE" id="PS50076">
    <property type="entry name" value="DNAJ_2"/>
    <property type="match status" value="1"/>
</dbReference>
<keyword evidence="2" id="KW-0143">Chaperone</keyword>
<dbReference type="PANTHER" id="PTHR14021">
    <property type="entry name" value="IRON-SULFUR CLUSTER CO-CHAPERONE PROTEIN HSCB"/>
    <property type="match status" value="1"/>
</dbReference>
<keyword evidence="5" id="KW-1185">Reference proteome</keyword>
<dbReference type="OrthoDB" id="448954at2759"/>
<dbReference type="Pfam" id="PF07743">
    <property type="entry name" value="HSCB_C"/>
    <property type="match status" value="1"/>
</dbReference>
<dbReference type="InterPro" id="IPR004640">
    <property type="entry name" value="HscB"/>
</dbReference>
<reference evidence="5" key="1">
    <citation type="journal article" date="2018" name="Nat. Microbiol.">
        <title>Leveraging single-cell genomics to expand the fungal tree of life.</title>
        <authorList>
            <person name="Ahrendt S.R."/>
            <person name="Quandt C.A."/>
            <person name="Ciobanu D."/>
            <person name="Clum A."/>
            <person name="Salamov A."/>
            <person name="Andreopoulos B."/>
            <person name="Cheng J.F."/>
            <person name="Woyke T."/>
            <person name="Pelin A."/>
            <person name="Henrissat B."/>
            <person name="Reynolds N.K."/>
            <person name="Benny G.L."/>
            <person name="Smith M.E."/>
            <person name="James T.Y."/>
            <person name="Grigoriev I.V."/>
        </authorList>
    </citation>
    <scope>NUCLEOTIDE SEQUENCE [LARGE SCALE GENOMIC DNA]</scope>
</reference>
<dbReference type="GO" id="GO:0001671">
    <property type="term" value="F:ATPase activator activity"/>
    <property type="evidence" value="ECO:0007669"/>
    <property type="project" value="InterPro"/>
</dbReference>
<dbReference type="HAMAP" id="MF_00682">
    <property type="entry name" value="HscB"/>
    <property type="match status" value="1"/>
</dbReference>
<evidence type="ECO:0000259" key="3">
    <source>
        <dbReference type="PROSITE" id="PS50076"/>
    </source>
</evidence>
<dbReference type="GO" id="GO:0044571">
    <property type="term" value="P:[2Fe-2S] cluster assembly"/>
    <property type="evidence" value="ECO:0007669"/>
    <property type="project" value="InterPro"/>
</dbReference>
<comment type="similarity">
    <text evidence="1">Belongs to the HscB family.</text>
</comment>
<accession>A0A4P9Y7Q2</accession>
<protein>
    <submittedName>
        <fullName evidence="4">Co-chaperone HscB, C-terminal oligomerization domain-containing protein</fullName>
    </submittedName>
</protein>
<dbReference type="SUPFAM" id="SSF46565">
    <property type="entry name" value="Chaperone J-domain"/>
    <property type="match status" value="1"/>
</dbReference>
<evidence type="ECO:0000313" key="5">
    <source>
        <dbReference type="Proteomes" id="UP000267251"/>
    </source>
</evidence>
<dbReference type="EMBL" id="KZ987854">
    <property type="protein sequence ID" value="RKP14301.1"/>
    <property type="molecule type" value="Genomic_DNA"/>
</dbReference>
<dbReference type="InterPro" id="IPR036869">
    <property type="entry name" value="J_dom_sf"/>
</dbReference>
<dbReference type="GO" id="GO:0051087">
    <property type="term" value="F:protein-folding chaperone binding"/>
    <property type="evidence" value="ECO:0007669"/>
    <property type="project" value="InterPro"/>
</dbReference>
<evidence type="ECO:0000313" key="4">
    <source>
        <dbReference type="EMBL" id="RKP14301.1"/>
    </source>
</evidence>
<dbReference type="PANTHER" id="PTHR14021:SF15">
    <property type="entry name" value="IRON-SULFUR CLUSTER CO-CHAPERONE PROTEIN HSCB"/>
    <property type="match status" value="1"/>
</dbReference>
<dbReference type="InterPro" id="IPR001623">
    <property type="entry name" value="DnaJ_domain"/>
</dbReference>
<feature type="domain" description="J" evidence="3">
    <location>
        <begin position="94"/>
        <end position="166"/>
    </location>
</feature>
<dbReference type="InterPro" id="IPR009073">
    <property type="entry name" value="HscB_oligo_C"/>
</dbReference>
<dbReference type="Gene3D" id="1.10.287.110">
    <property type="entry name" value="DnaJ domain"/>
    <property type="match status" value="1"/>
</dbReference>
<evidence type="ECO:0000256" key="2">
    <source>
        <dbReference type="ARBA" id="ARBA00023186"/>
    </source>
</evidence>
<dbReference type="InterPro" id="IPR036386">
    <property type="entry name" value="HscB_C_sf"/>
</dbReference>
<dbReference type="CDD" id="cd06257">
    <property type="entry name" value="DnaJ"/>
    <property type="match status" value="1"/>
</dbReference>
<dbReference type="AlphaFoldDB" id="A0A4P9Y7Q2"/>
<dbReference type="GO" id="GO:0051259">
    <property type="term" value="P:protein complex oligomerization"/>
    <property type="evidence" value="ECO:0007669"/>
    <property type="project" value="InterPro"/>
</dbReference>
<proteinExistence type="inferred from homology"/>
<dbReference type="GO" id="GO:0005739">
    <property type="term" value="C:mitochondrion"/>
    <property type="evidence" value="ECO:0007669"/>
    <property type="project" value="TreeGrafter"/>
</dbReference>
<gene>
    <name evidence="4" type="ORF">BJ684DRAFT_19279</name>
</gene>
<dbReference type="NCBIfam" id="TIGR00714">
    <property type="entry name" value="hscB"/>
    <property type="match status" value="1"/>
</dbReference>
<dbReference type="Proteomes" id="UP000267251">
    <property type="component" value="Unassembled WGS sequence"/>
</dbReference>